<dbReference type="RefSeq" id="WP_353649515.1">
    <property type="nucleotide sequence ID" value="NZ_CP159218.1"/>
</dbReference>
<evidence type="ECO:0000256" key="5">
    <source>
        <dbReference type="ARBA" id="ARBA00023163"/>
    </source>
</evidence>
<dbReference type="InterPro" id="IPR051446">
    <property type="entry name" value="HTH_trans_reg/aminotransferase"/>
</dbReference>
<dbReference type="InterPro" id="IPR036388">
    <property type="entry name" value="WH-like_DNA-bd_sf"/>
</dbReference>
<keyword evidence="7" id="KW-0808">Transferase</keyword>
<accession>A0AAU8DPJ6</accession>
<dbReference type="InterPro" id="IPR000524">
    <property type="entry name" value="Tscrpt_reg_HTH_GntR"/>
</dbReference>
<dbReference type="GO" id="GO:0008483">
    <property type="term" value="F:transaminase activity"/>
    <property type="evidence" value="ECO:0007669"/>
    <property type="project" value="UniProtKB-KW"/>
</dbReference>
<dbReference type="Pfam" id="PF00392">
    <property type="entry name" value="GntR"/>
    <property type="match status" value="1"/>
</dbReference>
<comment type="similarity">
    <text evidence="1">In the C-terminal section; belongs to the class-I pyridoxal-phosphate-dependent aminotransferase family.</text>
</comment>
<evidence type="ECO:0000256" key="1">
    <source>
        <dbReference type="ARBA" id="ARBA00005384"/>
    </source>
</evidence>
<dbReference type="Gene3D" id="1.10.10.10">
    <property type="entry name" value="Winged helix-like DNA-binding domain superfamily/Winged helix DNA-binding domain"/>
    <property type="match status" value="1"/>
</dbReference>
<dbReference type="InterPro" id="IPR036390">
    <property type="entry name" value="WH_DNA-bd_sf"/>
</dbReference>
<dbReference type="GO" id="GO:0003700">
    <property type="term" value="F:DNA-binding transcription factor activity"/>
    <property type="evidence" value="ECO:0007669"/>
    <property type="project" value="InterPro"/>
</dbReference>
<dbReference type="Pfam" id="PF00155">
    <property type="entry name" value="Aminotran_1_2"/>
    <property type="match status" value="1"/>
</dbReference>
<keyword evidence="3" id="KW-0805">Transcription regulation</keyword>
<keyword evidence="4" id="KW-0238">DNA-binding</keyword>
<evidence type="ECO:0000256" key="4">
    <source>
        <dbReference type="ARBA" id="ARBA00023125"/>
    </source>
</evidence>
<dbReference type="PROSITE" id="PS50949">
    <property type="entry name" value="HTH_GNTR"/>
    <property type="match status" value="1"/>
</dbReference>
<dbReference type="Gene3D" id="3.90.1150.10">
    <property type="entry name" value="Aspartate Aminotransferase, domain 1"/>
    <property type="match status" value="1"/>
</dbReference>
<dbReference type="PANTHER" id="PTHR46577">
    <property type="entry name" value="HTH-TYPE TRANSCRIPTIONAL REGULATORY PROTEIN GABR"/>
    <property type="match status" value="1"/>
</dbReference>
<proteinExistence type="inferred from homology"/>
<dbReference type="CDD" id="cd07377">
    <property type="entry name" value="WHTH_GntR"/>
    <property type="match status" value="1"/>
</dbReference>
<dbReference type="InterPro" id="IPR015424">
    <property type="entry name" value="PyrdxlP-dep_Trfase"/>
</dbReference>
<dbReference type="InterPro" id="IPR015421">
    <property type="entry name" value="PyrdxlP-dep_Trfase_major"/>
</dbReference>
<dbReference type="SUPFAM" id="SSF53383">
    <property type="entry name" value="PLP-dependent transferases"/>
    <property type="match status" value="1"/>
</dbReference>
<dbReference type="GO" id="GO:0003677">
    <property type="term" value="F:DNA binding"/>
    <property type="evidence" value="ECO:0007669"/>
    <property type="project" value="UniProtKB-KW"/>
</dbReference>
<evidence type="ECO:0000313" key="7">
    <source>
        <dbReference type="EMBL" id="XCG63900.1"/>
    </source>
</evidence>
<organism evidence="7">
    <name type="scientific">Nakamurella sp. A5-74</name>
    <dbReference type="NCBI Taxonomy" id="3158264"/>
    <lineage>
        <taxon>Bacteria</taxon>
        <taxon>Bacillati</taxon>
        <taxon>Actinomycetota</taxon>
        <taxon>Actinomycetes</taxon>
        <taxon>Nakamurellales</taxon>
        <taxon>Nakamurellaceae</taxon>
        <taxon>Nakamurella</taxon>
    </lineage>
</organism>
<gene>
    <name evidence="7" type="ORF">ABLG96_00690</name>
</gene>
<evidence type="ECO:0000256" key="3">
    <source>
        <dbReference type="ARBA" id="ARBA00023015"/>
    </source>
</evidence>
<protein>
    <submittedName>
        <fullName evidence="7">PLP-dependent aminotransferase family protein</fullName>
    </submittedName>
</protein>
<evidence type="ECO:0000259" key="6">
    <source>
        <dbReference type="PROSITE" id="PS50949"/>
    </source>
</evidence>
<feature type="domain" description="HTH gntR-type" evidence="6">
    <location>
        <begin position="3"/>
        <end position="69"/>
    </location>
</feature>
<dbReference type="InterPro" id="IPR004839">
    <property type="entry name" value="Aminotransferase_I/II_large"/>
</dbReference>
<dbReference type="AlphaFoldDB" id="A0AAU8DPJ6"/>
<dbReference type="PANTHER" id="PTHR46577:SF2">
    <property type="entry name" value="TRANSCRIPTIONAL REGULATORY PROTEIN"/>
    <property type="match status" value="1"/>
</dbReference>
<dbReference type="EMBL" id="CP159218">
    <property type="protein sequence ID" value="XCG63900.1"/>
    <property type="molecule type" value="Genomic_DNA"/>
</dbReference>
<name>A0AAU8DPJ6_9ACTN</name>
<dbReference type="SMART" id="SM00345">
    <property type="entry name" value="HTH_GNTR"/>
    <property type="match status" value="1"/>
</dbReference>
<dbReference type="Gene3D" id="3.40.640.10">
    <property type="entry name" value="Type I PLP-dependent aspartate aminotransferase-like (Major domain)"/>
    <property type="match status" value="1"/>
</dbReference>
<dbReference type="CDD" id="cd00609">
    <property type="entry name" value="AAT_like"/>
    <property type="match status" value="1"/>
</dbReference>
<dbReference type="GO" id="GO:0030170">
    <property type="term" value="F:pyridoxal phosphate binding"/>
    <property type="evidence" value="ECO:0007669"/>
    <property type="project" value="InterPro"/>
</dbReference>
<sequence length="469" mass="49319">MDDDSSAGIVRELRAWIAGTTPGSRLPSTRELAAAHGAGPVTVQKALRTLVAQGLVETRPGVGTFVRSIRSVHTADYTWQTAALGQARGPRPPTSSALRSVSSDVLALHSGYPDRELLPERLVRAALARAARSDVTFERAPSAGLPQLRSWFAAELAAQASPQVAAPTARDVLILPGSQIGLGSVFRSIAGPAGVLLIESPTYWGAIRAAAQVGTSLVPITTGPDGPDLVALDRAFSETGARGFYAQPTFANPTGVHWSTSHARAVLDIVRDHGAFLIEDDWAHDFGITADAVPVAAHDDGGHVVYLRSLTKSVSPAIRVAAVVARGPLLERLHAEVQAQSMYVSGVLQAAALDVVTQPAWRAHLRGLRQQLRARRDLLLDALATHVPAAEVNLIPAGGLNLWARLPDGTDLPRLARDAEQRGVIIATGDEWFPSEPTGRHLRLNFAGPDPSAFAAAAAALGDALAAQG</sequence>
<dbReference type="SUPFAM" id="SSF46785">
    <property type="entry name" value="Winged helix' DNA-binding domain"/>
    <property type="match status" value="1"/>
</dbReference>
<keyword evidence="2" id="KW-0663">Pyridoxal phosphate</keyword>
<keyword evidence="7" id="KW-0032">Aminotransferase</keyword>
<keyword evidence="5" id="KW-0804">Transcription</keyword>
<evidence type="ECO:0000256" key="2">
    <source>
        <dbReference type="ARBA" id="ARBA00022898"/>
    </source>
</evidence>
<dbReference type="InterPro" id="IPR015422">
    <property type="entry name" value="PyrdxlP-dep_Trfase_small"/>
</dbReference>
<reference evidence="7" key="1">
    <citation type="submission" date="2024-05" db="EMBL/GenBank/DDBJ databases">
        <authorList>
            <person name="Cai S.Y."/>
            <person name="Jin L.M."/>
            <person name="Li H.R."/>
        </authorList>
    </citation>
    <scope>NUCLEOTIDE SEQUENCE</scope>
    <source>
        <strain evidence="7">A5-74</strain>
    </source>
</reference>